<name>A0A183I116_9BILA</name>
<reference evidence="3" key="1">
    <citation type="submission" date="2016-06" db="UniProtKB">
        <authorList>
            <consortium name="WormBaseParasite"/>
        </authorList>
    </citation>
    <scope>IDENTIFICATION</scope>
</reference>
<evidence type="ECO:0000313" key="1">
    <source>
        <dbReference type="EMBL" id="VDP13726.1"/>
    </source>
</evidence>
<evidence type="ECO:0000313" key="2">
    <source>
        <dbReference type="Proteomes" id="UP000267606"/>
    </source>
</evidence>
<dbReference type="AlphaFoldDB" id="A0A183I116"/>
<organism evidence="3">
    <name type="scientific">Onchocerca flexuosa</name>
    <dbReference type="NCBI Taxonomy" id="387005"/>
    <lineage>
        <taxon>Eukaryota</taxon>
        <taxon>Metazoa</taxon>
        <taxon>Ecdysozoa</taxon>
        <taxon>Nematoda</taxon>
        <taxon>Chromadorea</taxon>
        <taxon>Rhabditida</taxon>
        <taxon>Spirurina</taxon>
        <taxon>Spiruromorpha</taxon>
        <taxon>Filarioidea</taxon>
        <taxon>Onchocercidae</taxon>
        <taxon>Onchocerca</taxon>
    </lineage>
</organism>
<dbReference type="Proteomes" id="UP000267606">
    <property type="component" value="Unassembled WGS sequence"/>
</dbReference>
<gene>
    <name evidence="1" type="ORF">OFLC_LOCUS13428</name>
</gene>
<keyword evidence="2" id="KW-1185">Reference proteome</keyword>
<evidence type="ECO:0000313" key="3">
    <source>
        <dbReference type="WBParaSite" id="OFLC_0001342901-mRNA-1"/>
    </source>
</evidence>
<proteinExistence type="predicted"/>
<sequence>MINFLAIYMYHRNPRRWVNLLLNVKGQEREDMHQNYFNKTYLVQKCMKLDEAYSVTDFTNPSSMTYSDPISGTVNSSSMFTNPSRSFTASDQFPAKISSAPATELANHFLLWDNVTSVESVRSHDESVEYPIYDEIGCRDSTWNHTASLNDNYTLAAIGNGYDIWKPIPPSVNDNSIVPPLDNNFVSPSQMLPLQLPQSQMQLTRMLSPQILQPQVVAPQALMSRLMSSRALLLQASLTRMLPLQIISPQMLPSQIRLSHMLPSQISQPQVLSSQSPQQQVLTPQVSQPQLLLPQISQAQSTPLKMPPSWNLMTE</sequence>
<accession>A0A183I116</accession>
<reference evidence="1 2" key="2">
    <citation type="submission" date="2018-11" db="EMBL/GenBank/DDBJ databases">
        <authorList>
            <consortium name="Pathogen Informatics"/>
        </authorList>
    </citation>
    <scope>NUCLEOTIDE SEQUENCE [LARGE SCALE GENOMIC DNA]</scope>
</reference>
<dbReference type="EMBL" id="UZAJ01040194">
    <property type="protein sequence ID" value="VDP13726.1"/>
    <property type="molecule type" value="Genomic_DNA"/>
</dbReference>
<dbReference type="WBParaSite" id="OFLC_0001342901-mRNA-1">
    <property type="protein sequence ID" value="OFLC_0001342901-mRNA-1"/>
    <property type="gene ID" value="OFLC_0001342901"/>
</dbReference>
<protein>
    <submittedName>
        <fullName evidence="3">Ovule protein</fullName>
    </submittedName>
</protein>